<reference evidence="3" key="1">
    <citation type="submission" date="2021-01" db="EMBL/GenBank/DDBJ databases">
        <title>Adiantum capillus-veneris genome.</title>
        <authorList>
            <person name="Fang Y."/>
            <person name="Liao Q."/>
        </authorList>
    </citation>
    <scope>NUCLEOTIDE SEQUENCE</scope>
    <source>
        <strain evidence="3">H3</strain>
        <tissue evidence="3">Leaf</tissue>
    </source>
</reference>
<feature type="domain" description="NPH3" evidence="2">
    <location>
        <begin position="182"/>
        <end position="223"/>
    </location>
</feature>
<dbReference type="EMBL" id="JABFUD020000013">
    <property type="protein sequence ID" value="KAI5070971.1"/>
    <property type="molecule type" value="Genomic_DNA"/>
</dbReference>
<organism evidence="3 4">
    <name type="scientific">Adiantum capillus-veneris</name>
    <name type="common">Maidenhair fern</name>
    <dbReference type="NCBI Taxonomy" id="13818"/>
    <lineage>
        <taxon>Eukaryota</taxon>
        <taxon>Viridiplantae</taxon>
        <taxon>Streptophyta</taxon>
        <taxon>Embryophyta</taxon>
        <taxon>Tracheophyta</taxon>
        <taxon>Polypodiopsida</taxon>
        <taxon>Polypodiidae</taxon>
        <taxon>Polypodiales</taxon>
        <taxon>Pteridineae</taxon>
        <taxon>Pteridaceae</taxon>
        <taxon>Vittarioideae</taxon>
        <taxon>Adiantum</taxon>
    </lineage>
</organism>
<protein>
    <recommendedName>
        <fullName evidence="2">NPH3 domain-containing protein</fullName>
    </recommendedName>
</protein>
<keyword evidence="4" id="KW-1185">Reference proteome</keyword>
<name>A0A9D4UNB2_ADICA</name>
<accession>A0A9D4UNB2</accession>
<comment type="caution">
    <text evidence="3">The sequence shown here is derived from an EMBL/GenBank/DDBJ whole genome shotgun (WGS) entry which is preliminary data.</text>
</comment>
<evidence type="ECO:0000313" key="4">
    <source>
        <dbReference type="Proteomes" id="UP000886520"/>
    </source>
</evidence>
<gene>
    <name evidence="3" type="ORF">GOP47_0013222</name>
</gene>
<dbReference type="InterPro" id="IPR043454">
    <property type="entry name" value="NPH3/RPT2-like"/>
</dbReference>
<dbReference type="OrthoDB" id="1746010at2759"/>
<dbReference type="InterPro" id="IPR027356">
    <property type="entry name" value="NPH3_dom"/>
</dbReference>
<proteinExistence type="predicted"/>
<evidence type="ECO:0000313" key="3">
    <source>
        <dbReference type="EMBL" id="KAI5070971.1"/>
    </source>
</evidence>
<dbReference type="Pfam" id="PF03000">
    <property type="entry name" value="NPH3"/>
    <property type="match status" value="1"/>
</dbReference>
<dbReference type="PANTHER" id="PTHR32370">
    <property type="entry name" value="OS12G0117600 PROTEIN"/>
    <property type="match status" value="1"/>
</dbReference>
<evidence type="ECO:0000256" key="1">
    <source>
        <dbReference type="ARBA" id="ARBA00022786"/>
    </source>
</evidence>
<evidence type="ECO:0000259" key="2">
    <source>
        <dbReference type="PROSITE" id="PS51649"/>
    </source>
</evidence>
<dbReference type="PROSITE" id="PS51649">
    <property type="entry name" value="NPH3"/>
    <property type="match status" value="1"/>
</dbReference>
<dbReference type="AlphaFoldDB" id="A0A9D4UNB2"/>
<keyword evidence="1" id="KW-0833">Ubl conjugation pathway</keyword>
<sequence>MLLYGKKDHPVGCTSTQNNYNVFRTTTAPKDHPTPDQLLHGSDYFQSSSLNEILHVHLSDIPGGPDAFELAAKFCYGVRLKLTATNAVDFGEENLIACTEGFLNQVVLQNWKECTRALCSCESVLIEAKELGIVNMCIDAVVMKACTDPNLLAWPMPKNSMQSPGGSFLWNGISTGQGRRSLAWYEDNAMLSLPLYKRVNMAMESQGLKSESVAGALMHFARS</sequence>
<dbReference type="Proteomes" id="UP000886520">
    <property type="component" value="Chromosome 13"/>
</dbReference>